<protein>
    <submittedName>
        <fullName evidence="5">Ankyrin repeat and protein kinase domain-containing protein 1</fullName>
    </submittedName>
</protein>
<name>A0A5B7DN39_PORTR</name>
<evidence type="ECO:0000256" key="2">
    <source>
        <dbReference type="ARBA" id="ARBA00023043"/>
    </source>
</evidence>
<dbReference type="PRINTS" id="PR01415">
    <property type="entry name" value="ANKYRIN"/>
</dbReference>
<dbReference type="GO" id="GO:0016301">
    <property type="term" value="F:kinase activity"/>
    <property type="evidence" value="ECO:0007669"/>
    <property type="project" value="UniProtKB-KW"/>
</dbReference>
<dbReference type="Gene3D" id="1.25.40.20">
    <property type="entry name" value="Ankyrin repeat-containing domain"/>
    <property type="match status" value="3"/>
</dbReference>
<feature type="repeat" description="ANK" evidence="3">
    <location>
        <begin position="42"/>
        <end position="74"/>
    </location>
</feature>
<dbReference type="Pfam" id="PF00023">
    <property type="entry name" value="Ank"/>
    <property type="match status" value="1"/>
</dbReference>
<feature type="chain" id="PRO_5022843234" evidence="4">
    <location>
        <begin position="22"/>
        <end position="467"/>
    </location>
</feature>
<evidence type="ECO:0000313" key="6">
    <source>
        <dbReference type="Proteomes" id="UP000324222"/>
    </source>
</evidence>
<accession>A0A5B7DN39</accession>
<evidence type="ECO:0000256" key="3">
    <source>
        <dbReference type="PROSITE-ProRule" id="PRU00023"/>
    </source>
</evidence>
<dbReference type="Pfam" id="PF12796">
    <property type="entry name" value="Ank_2"/>
    <property type="match status" value="2"/>
</dbReference>
<reference evidence="5 6" key="1">
    <citation type="submission" date="2019-05" db="EMBL/GenBank/DDBJ databases">
        <title>Another draft genome of Portunus trituberculatus and its Hox gene families provides insights of decapod evolution.</title>
        <authorList>
            <person name="Jeong J.-H."/>
            <person name="Song I."/>
            <person name="Kim S."/>
            <person name="Choi T."/>
            <person name="Kim D."/>
            <person name="Ryu S."/>
            <person name="Kim W."/>
        </authorList>
    </citation>
    <scope>NUCLEOTIDE SEQUENCE [LARGE SCALE GENOMIC DNA]</scope>
    <source>
        <tissue evidence="5">Muscle</tissue>
    </source>
</reference>
<keyword evidence="5" id="KW-0418">Kinase</keyword>
<keyword evidence="2 3" id="KW-0040">ANK repeat</keyword>
<evidence type="ECO:0000256" key="4">
    <source>
        <dbReference type="SAM" id="SignalP"/>
    </source>
</evidence>
<dbReference type="SUPFAM" id="SSF48403">
    <property type="entry name" value="Ankyrin repeat"/>
    <property type="match status" value="1"/>
</dbReference>
<feature type="signal peptide" evidence="4">
    <location>
        <begin position="1"/>
        <end position="21"/>
    </location>
</feature>
<dbReference type="EMBL" id="VSRR010001098">
    <property type="protein sequence ID" value="MPC22537.1"/>
    <property type="molecule type" value="Genomic_DNA"/>
</dbReference>
<keyword evidence="6" id="KW-1185">Reference proteome</keyword>
<feature type="repeat" description="ANK" evidence="3">
    <location>
        <begin position="75"/>
        <end position="107"/>
    </location>
</feature>
<dbReference type="SMART" id="SM00248">
    <property type="entry name" value="ANK"/>
    <property type="match status" value="9"/>
</dbReference>
<organism evidence="5 6">
    <name type="scientific">Portunus trituberculatus</name>
    <name type="common">Swimming crab</name>
    <name type="synonym">Neptunus trituberculatus</name>
    <dbReference type="NCBI Taxonomy" id="210409"/>
    <lineage>
        <taxon>Eukaryota</taxon>
        <taxon>Metazoa</taxon>
        <taxon>Ecdysozoa</taxon>
        <taxon>Arthropoda</taxon>
        <taxon>Crustacea</taxon>
        <taxon>Multicrustacea</taxon>
        <taxon>Malacostraca</taxon>
        <taxon>Eumalacostraca</taxon>
        <taxon>Eucarida</taxon>
        <taxon>Decapoda</taxon>
        <taxon>Pleocyemata</taxon>
        <taxon>Brachyura</taxon>
        <taxon>Eubrachyura</taxon>
        <taxon>Portunoidea</taxon>
        <taxon>Portunidae</taxon>
        <taxon>Portuninae</taxon>
        <taxon>Portunus</taxon>
    </lineage>
</organism>
<dbReference type="InterPro" id="IPR029030">
    <property type="entry name" value="Caspase-like_dom_sf"/>
</dbReference>
<evidence type="ECO:0000313" key="5">
    <source>
        <dbReference type="EMBL" id="MPC22537.1"/>
    </source>
</evidence>
<dbReference type="Gene3D" id="3.40.50.1460">
    <property type="match status" value="1"/>
</dbReference>
<feature type="repeat" description="ANK" evidence="3">
    <location>
        <begin position="232"/>
        <end position="264"/>
    </location>
</feature>
<keyword evidence="1" id="KW-0677">Repeat</keyword>
<dbReference type="PROSITE" id="PS50088">
    <property type="entry name" value="ANK_REPEAT"/>
    <property type="match status" value="6"/>
</dbReference>
<gene>
    <name evidence="5" type="primary">ANKK1_2</name>
    <name evidence="5" type="ORF">E2C01_015554</name>
</gene>
<sequence>MEKSLFVCILLDLLLWSLIENSEKHLRTALEYGANVNLTSPTGSCPLHVAALLDLPWLIRILLDHKATVDQKDESGYTPLMVAALNGKTDAARVLLSMGADPNMKRPSNGETALHLAMNSKSRTVVGTLLDADADINAQTSDRKFTPLHLAAWFNAGNLVSLLLEDPLCDATILDSAERTAAIVATEKSNHHVAEHLRLFAMTKSVADKELLSAVMELDNEAAKKALMGGANANLCFHVAAMKGSVPLIKILLDHQANVDEINSLGITPLMVAALNGNTDAVKELLLNGAKVNQKGIDNEIALHLAMKGGSHGVVNELLEKGADINAQTKSKKFTPLHFAVHFNDQYLRKVLEMHTKCDATIVDWKDRTADQLAEERGHQHETLPDTPDGKMIKLMSVECWLIHNILLQSERVSENVYKVTSPPRGKVLVFNYENFEKKEDYRKGAVWDSKKVEKLFAKHCARVTTF</sequence>
<dbReference type="PANTHER" id="PTHR24198">
    <property type="entry name" value="ANKYRIN REPEAT AND PROTEIN KINASE DOMAIN-CONTAINING PROTEIN"/>
    <property type="match status" value="1"/>
</dbReference>
<dbReference type="OrthoDB" id="6097640at2759"/>
<dbReference type="SUPFAM" id="SSF52129">
    <property type="entry name" value="Caspase-like"/>
    <property type="match status" value="1"/>
</dbReference>
<dbReference type="InterPro" id="IPR002110">
    <property type="entry name" value="Ankyrin_rpt"/>
</dbReference>
<dbReference type="InterPro" id="IPR036770">
    <property type="entry name" value="Ankyrin_rpt-contain_sf"/>
</dbReference>
<keyword evidence="5" id="KW-0808">Transferase</keyword>
<feature type="repeat" description="ANK" evidence="3">
    <location>
        <begin position="265"/>
        <end position="297"/>
    </location>
</feature>
<comment type="caution">
    <text evidence="5">The sequence shown here is derived from an EMBL/GenBank/DDBJ whole genome shotgun (WGS) entry which is preliminary data.</text>
</comment>
<dbReference type="Pfam" id="PF13637">
    <property type="entry name" value="Ank_4"/>
    <property type="match status" value="1"/>
</dbReference>
<dbReference type="Proteomes" id="UP000324222">
    <property type="component" value="Unassembled WGS sequence"/>
</dbReference>
<evidence type="ECO:0000256" key="1">
    <source>
        <dbReference type="ARBA" id="ARBA00022737"/>
    </source>
</evidence>
<feature type="repeat" description="ANK" evidence="3">
    <location>
        <begin position="109"/>
        <end position="141"/>
    </location>
</feature>
<dbReference type="AlphaFoldDB" id="A0A5B7DN39"/>
<feature type="repeat" description="ANK" evidence="3">
    <location>
        <begin position="298"/>
        <end position="330"/>
    </location>
</feature>
<proteinExistence type="predicted"/>
<dbReference type="PANTHER" id="PTHR24198:SF165">
    <property type="entry name" value="ANKYRIN REPEAT-CONTAINING PROTEIN-RELATED"/>
    <property type="match status" value="1"/>
</dbReference>
<keyword evidence="4" id="KW-0732">Signal</keyword>
<dbReference type="PROSITE" id="PS50297">
    <property type="entry name" value="ANK_REP_REGION"/>
    <property type="match status" value="5"/>
</dbReference>